<keyword evidence="2" id="KW-0378">Hydrolase</keyword>
<protein>
    <submittedName>
        <fullName evidence="2">Senescence-specific cysteine protease SAG39-like</fullName>
    </submittedName>
</protein>
<dbReference type="Gene3D" id="3.90.70.10">
    <property type="entry name" value="Cysteine proteinases"/>
    <property type="match status" value="1"/>
</dbReference>
<dbReference type="Pfam" id="PF00112">
    <property type="entry name" value="Peptidase_C1"/>
    <property type="match status" value="1"/>
</dbReference>
<dbReference type="InterPro" id="IPR000668">
    <property type="entry name" value="Peptidase_C1A_C"/>
</dbReference>
<feature type="domain" description="Peptidase C1A papain C-terminal" evidence="1">
    <location>
        <begin position="133"/>
        <end position="164"/>
    </location>
</feature>
<dbReference type="GO" id="GO:0006508">
    <property type="term" value="P:proteolysis"/>
    <property type="evidence" value="ECO:0007669"/>
    <property type="project" value="UniProtKB-KW"/>
</dbReference>
<sequence>MHCFAFGKPTRWATFTLSKINRYNIDQDTTFVIFIRIMFHICFIEMSKQRIFILLDADFEPKLFDFALDRIVGKANYPYKCVDGTCNSKQEANDAATMVVFLPAGKPWPINLFLLPLMSVVLTSLSIQVVSLRELGGTQLDHGVTAVGYGTSDDGTKYWLVKELVVNTMGEESGIAFASL</sequence>
<dbReference type="Proteomes" id="UP001163823">
    <property type="component" value="Chromosome 12"/>
</dbReference>
<dbReference type="GO" id="GO:0008234">
    <property type="term" value="F:cysteine-type peptidase activity"/>
    <property type="evidence" value="ECO:0007669"/>
    <property type="project" value="InterPro"/>
</dbReference>
<evidence type="ECO:0000313" key="2">
    <source>
        <dbReference type="EMBL" id="KAJ7948412.1"/>
    </source>
</evidence>
<evidence type="ECO:0000259" key="1">
    <source>
        <dbReference type="Pfam" id="PF00112"/>
    </source>
</evidence>
<dbReference type="PROSITE" id="PS00639">
    <property type="entry name" value="THIOL_PROTEASE_HIS"/>
    <property type="match status" value="1"/>
</dbReference>
<gene>
    <name evidence="2" type="ORF">O6P43_028890</name>
</gene>
<keyword evidence="2" id="KW-0645">Protease</keyword>
<name>A0AAD7KYQ9_QUISA</name>
<evidence type="ECO:0000313" key="3">
    <source>
        <dbReference type="Proteomes" id="UP001163823"/>
    </source>
</evidence>
<comment type="caution">
    <text evidence="2">The sequence shown here is derived from an EMBL/GenBank/DDBJ whole genome shotgun (WGS) entry which is preliminary data.</text>
</comment>
<reference evidence="2" key="1">
    <citation type="journal article" date="2023" name="Science">
        <title>Elucidation of the pathway for biosynthesis of saponin adjuvants from the soapbark tree.</title>
        <authorList>
            <person name="Reed J."/>
            <person name="Orme A."/>
            <person name="El-Demerdash A."/>
            <person name="Owen C."/>
            <person name="Martin L.B.B."/>
            <person name="Misra R.C."/>
            <person name="Kikuchi S."/>
            <person name="Rejzek M."/>
            <person name="Martin A.C."/>
            <person name="Harkess A."/>
            <person name="Leebens-Mack J."/>
            <person name="Louveau T."/>
            <person name="Stephenson M.J."/>
            <person name="Osbourn A."/>
        </authorList>
    </citation>
    <scope>NUCLEOTIDE SEQUENCE</scope>
    <source>
        <strain evidence="2">S10</strain>
    </source>
</reference>
<accession>A0AAD7KYQ9</accession>
<dbReference type="EMBL" id="JARAOO010000012">
    <property type="protein sequence ID" value="KAJ7948412.1"/>
    <property type="molecule type" value="Genomic_DNA"/>
</dbReference>
<dbReference type="SUPFAM" id="SSF54001">
    <property type="entry name" value="Cysteine proteinases"/>
    <property type="match status" value="1"/>
</dbReference>
<proteinExistence type="predicted"/>
<organism evidence="2 3">
    <name type="scientific">Quillaja saponaria</name>
    <name type="common">Soap bark tree</name>
    <dbReference type="NCBI Taxonomy" id="32244"/>
    <lineage>
        <taxon>Eukaryota</taxon>
        <taxon>Viridiplantae</taxon>
        <taxon>Streptophyta</taxon>
        <taxon>Embryophyta</taxon>
        <taxon>Tracheophyta</taxon>
        <taxon>Spermatophyta</taxon>
        <taxon>Magnoliopsida</taxon>
        <taxon>eudicotyledons</taxon>
        <taxon>Gunneridae</taxon>
        <taxon>Pentapetalae</taxon>
        <taxon>rosids</taxon>
        <taxon>fabids</taxon>
        <taxon>Fabales</taxon>
        <taxon>Quillajaceae</taxon>
        <taxon>Quillaja</taxon>
    </lineage>
</organism>
<dbReference type="AlphaFoldDB" id="A0AAD7KYQ9"/>
<dbReference type="InterPro" id="IPR025660">
    <property type="entry name" value="Pept_his_AS"/>
</dbReference>
<dbReference type="KEGG" id="qsa:O6P43_028890"/>
<dbReference type="InterPro" id="IPR038765">
    <property type="entry name" value="Papain-like_cys_pep_sf"/>
</dbReference>
<keyword evidence="3" id="KW-1185">Reference proteome</keyword>